<sequence>MTIVEHSRGQYQLLFIADRQSESTTDDDLNKTFGEYGTVTSAVLMRDTEGNSKCFGFVNFKNAGDAAKAVDGLTGQKFDDKEWYLGKAQKKIETEHELAKD</sequence>
<accession>A0AA35ZAE1</accession>
<feature type="domain" description="RRM" evidence="4">
    <location>
        <begin position="12"/>
        <end position="90"/>
    </location>
</feature>
<dbReference type="EMBL" id="OX465082">
    <property type="protein sequence ID" value="CAI9288906.1"/>
    <property type="molecule type" value="Genomic_DNA"/>
</dbReference>
<dbReference type="SUPFAM" id="SSF54928">
    <property type="entry name" value="RNA-binding domain, RBD"/>
    <property type="match status" value="1"/>
</dbReference>
<reference evidence="5" key="1">
    <citation type="submission" date="2023-04" db="EMBL/GenBank/DDBJ databases">
        <authorList>
            <person name="Vijverberg K."/>
            <person name="Xiong W."/>
            <person name="Schranz E."/>
        </authorList>
    </citation>
    <scope>NUCLEOTIDE SEQUENCE</scope>
</reference>
<organism evidence="5 6">
    <name type="scientific">Lactuca saligna</name>
    <name type="common">Willowleaf lettuce</name>
    <dbReference type="NCBI Taxonomy" id="75948"/>
    <lineage>
        <taxon>Eukaryota</taxon>
        <taxon>Viridiplantae</taxon>
        <taxon>Streptophyta</taxon>
        <taxon>Embryophyta</taxon>
        <taxon>Tracheophyta</taxon>
        <taxon>Spermatophyta</taxon>
        <taxon>Magnoliopsida</taxon>
        <taxon>eudicotyledons</taxon>
        <taxon>Gunneridae</taxon>
        <taxon>Pentapetalae</taxon>
        <taxon>asterids</taxon>
        <taxon>campanulids</taxon>
        <taxon>Asterales</taxon>
        <taxon>Asteraceae</taxon>
        <taxon>Cichorioideae</taxon>
        <taxon>Cichorieae</taxon>
        <taxon>Lactucinae</taxon>
        <taxon>Lactuca</taxon>
    </lineage>
</organism>
<evidence type="ECO:0000256" key="1">
    <source>
        <dbReference type="ARBA" id="ARBA00022737"/>
    </source>
</evidence>
<dbReference type="AlphaFoldDB" id="A0AA35ZAE1"/>
<dbReference type="PANTHER" id="PTHR24012">
    <property type="entry name" value="RNA BINDING PROTEIN"/>
    <property type="match status" value="1"/>
</dbReference>
<dbReference type="Proteomes" id="UP001177003">
    <property type="component" value="Chromosome 6"/>
</dbReference>
<dbReference type="InterPro" id="IPR035979">
    <property type="entry name" value="RBD_domain_sf"/>
</dbReference>
<dbReference type="Pfam" id="PF00076">
    <property type="entry name" value="RRM_1"/>
    <property type="match status" value="1"/>
</dbReference>
<dbReference type="SMART" id="SM00360">
    <property type="entry name" value="RRM"/>
    <property type="match status" value="1"/>
</dbReference>
<keyword evidence="1" id="KW-0677">Repeat</keyword>
<keyword evidence="2 3" id="KW-0694">RNA-binding</keyword>
<proteinExistence type="predicted"/>
<evidence type="ECO:0000256" key="2">
    <source>
        <dbReference type="ARBA" id="ARBA00022884"/>
    </source>
</evidence>
<dbReference type="PROSITE" id="PS50102">
    <property type="entry name" value="RRM"/>
    <property type="match status" value="1"/>
</dbReference>
<evidence type="ECO:0000259" key="4">
    <source>
        <dbReference type="PROSITE" id="PS50102"/>
    </source>
</evidence>
<evidence type="ECO:0000313" key="5">
    <source>
        <dbReference type="EMBL" id="CAI9288906.1"/>
    </source>
</evidence>
<evidence type="ECO:0000313" key="6">
    <source>
        <dbReference type="Proteomes" id="UP001177003"/>
    </source>
</evidence>
<dbReference type="GO" id="GO:0003723">
    <property type="term" value="F:RNA binding"/>
    <property type="evidence" value="ECO:0007669"/>
    <property type="project" value="UniProtKB-UniRule"/>
</dbReference>
<dbReference type="InterPro" id="IPR012677">
    <property type="entry name" value="Nucleotide-bd_a/b_plait_sf"/>
</dbReference>
<keyword evidence="6" id="KW-1185">Reference proteome</keyword>
<evidence type="ECO:0000256" key="3">
    <source>
        <dbReference type="PROSITE-ProRule" id="PRU00176"/>
    </source>
</evidence>
<name>A0AA35ZAE1_LACSI</name>
<gene>
    <name evidence="5" type="ORF">LSALG_LOCUS28176</name>
</gene>
<protein>
    <recommendedName>
        <fullName evidence="4">RRM domain-containing protein</fullName>
    </recommendedName>
</protein>
<dbReference type="Gene3D" id="3.30.70.330">
    <property type="match status" value="1"/>
</dbReference>
<dbReference type="InterPro" id="IPR000504">
    <property type="entry name" value="RRM_dom"/>
</dbReference>